<reference evidence="6 7" key="1">
    <citation type="submission" date="2022-10" db="EMBL/GenBank/DDBJ databases">
        <title>paucibacter sp. hw8 Genome sequencing.</title>
        <authorList>
            <person name="Park S."/>
        </authorList>
    </citation>
    <scope>NUCLEOTIDE SEQUENCE [LARGE SCALE GENOMIC DNA]</scope>
    <source>
        <strain evidence="7">hw8</strain>
    </source>
</reference>
<comment type="caution">
    <text evidence="6">The sequence shown here is derived from an EMBL/GenBank/DDBJ whole genome shotgun (WGS) entry which is preliminary data.</text>
</comment>
<dbReference type="SUPFAM" id="SSF56024">
    <property type="entry name" value="Phospholipase D/nuclease"/>
    <property type="match status" value="2"/>
</dbReference>
<keyword evidence="4" id="KW-0443">Lipid metabolism</keyword>
<sequence length="844" mass="94381">MSAHPDVITPHRTVTQIIGKDGVPLTATFSSNLWHGAESRFADKSEGNKIKAFVTGKDYFADLLVSIKSASQEICMAGWQINWDALLAPGVRLYDALYAAAAANKGLQIYVMPWDDTQPVQTYALETKRALEDINDRLNSKQVHVLLSPSYASVNNRYFSHHQKQIIIDRTLAYVGGMDVCYGRYEDTEFRLKADWEKRMGMNRYNPCIESIGKLEEALTVDPDLMTGGLDHLPFTGKGWSSTATLHTDRLRQGGWQAKYAEAPSRDVVVNASALATNKVDLSTLEAYKQPRMPWNDVHCRIEGPAVNDLLRNFVGRWLIQDDKANLFAPVKSNAAECTQAKPGQAHIQVLRSAPQNHCAKEVAALKAHQPATAHPDLLAQEQALLKTLAEPRAPQKDIYTTMLRLIEKASHFIYIENQFFVGEMGQVQTTTPQLSAVGQFINRYGGKNQNSGGRTAARTDRNTQWQQYAAVIAERPQNGICQALVTRIRRAIMNKTRPRFHVYLTLPVHPEGCLNNATIAIQVFWTMQTLTFGSQSLLNGIRRSLKARELRDGGDTGYERVYADGNDEYESVDTERCFEYVTLLNLRTWDTTMNQRAVTEQIYVHSKLMIVDDLYALLGSANINDRSLLGERDSELAVLVMDGANSRADINGQGSQRPVRTFAHELRKDVWRKLFGLKSDPKLAAKELAKAVDEPGHPDSWKAIQKRAKQNAEIYEKAFPWVPRNWVKFGDKPKTMASILPTWDATADAPTVASWGEKGLLTSPMPFEPVFWEKGRYKQDELGALSEQVRGYIVALPYLWTGGEHLHFDFPTALVAENEPANSTGTAASTLAALNKRNGESNT</sequence>
<name>A0ABT5KU15_9BURK</name>
<dbReference type="PROSITE" id="PS50035">
    <property type="entry name" value="PLD"/>
    <property type="match status" value="2"/>
</dbReference>
<evidence type="ECO:0000313" key="6">
    <source>
        <dbReference type="EMBL" id="MDC8785316.1"/>
    </source>
</evidence>
<evidence type="ECO:0000313" key="7">
    <source>
        <dbReference type="Proteomes" id="UP001219862"/>
    </source>
</evidence>
<keyword evidence="2" id="KW-0677">Repeat</keyword>
<comment type="catalytic activity">
    <reaction evidence="1">
        <text>a 1,2-diacyl-sn-glycero-3-phosphocholine + H2O = a 1,2-diacyl-sn-glycero-3-phosphate + choline + H(+)</text>
        <dbReference type="Rhea" id="RHEA:14445"/>
        <dbReference type="ChEBI" id="CHEBI:15354"/>
        <dbReference type="ChEBI" id="CHEBI:15377"/>
        <dbReference type="ChEBI" id="CHEBI:15378"/>
        <dbReference type="ChEBI" id="CHEBI:57643"/>
        <dbReference type="ChEBI" id="CHEBI:58608"/>
        <dbReference type="EC" id="3.1.4.4"/>
    </reaction>
</comment>
<dbReference type="Pfam" id="PF00614">
    <property type="entry name" value="PLDc"/>
    <property type="match status" value="2"/>
</dbReference>
<dbReference type="Proteomes" id="UP001219862">
    <property type="component" value="Unassembled WGS sequence"/>
</dbReference>
<proteinExistence type="predicted"/>
<gene>
    <name evidence="6" type="ORF">PRZ01_08955</name>
</gene>
<dbReference type="Gene3D" id="3.30.870.10">
    <property type="entry name" value="Endonuclease Chain A"/>
    <property type="match status" value="2"/>
</dbReference>
<dbReference type="EMBL" id="JAQQXS010000007">
    <property type="protein sequence ID" value="MDC8785316.1"/>
    <property type="molecule type" value="Genomic_DNA"/>
</dbReference>
<dbReference type="SMART" id="SM00155">
    <property type="entry name" value="PLDc"/>
    <property type="match status" value="2"/>
</dbReference>
<dbReference type="PANTHER" id="PTHR18896:SF76">
    <property type="entry name" value="PHOSPHOLIPASE"/>
    <property type="match status" value="1"/>
</dbReference>
<accession>A0ABT5KU15</accession>
<dbReference type="PANTHER" id="PTHR18896">
    <property type="entry name" value="PHOSPHOLIPASE D"/>
    <property type="match status" value="1"/>
</dbReference>
<feature type="domain" description="PLD phosphodiesterase" evidence="5">
    <location>
        <begin position="157"/>
        <end position="184"/>
    </location>
</feature>
<evidence type="ECO:0000256" key="1">
    <source>
        <dbReference type="ARBA" id="ARBA00000798"/>
    </source>
</evidence>
<evidence type="ECO:0000256" key="3">
    <source>
        <dbReference type="ARBA" id="ARBA00022801"/>
    </source>
</evidence>
<dbReference type="CDD" id="cd09141">
    <property type="entry name" value="PLDc_vPLD1_2_yPLD_like_2"/>
    <property type="match status" value="1"/>
</dbReference>
<dbReference type="InterPro" id="IPR015679">
    <property type="entry name" value="PLipase_D_fam"/>
</dbReference>
<evidence type="ECO:0000259" key="5">
    <source>
        <dbReference type="PROSITE" id="PS50035"/>
    </source>
</evidence>
<dbReference type="RefSeq" id="WP_273596438.1">
    <property type="nucleotide sequence ID" value="NZ_JAQQXS010000007.1"/>
</dbReference>
<evidence type="ECO:0000256" key="4">
    <source>
        <dbReference type="ARBA" id="ARBA00023098"/>
    </source>
</evidence>
<feature type="domain" description="PLD phosphodiesterase" evidence="5">
    <location>
        <begin position="601"/>
        <end position="628"/>
    </location>
</feature>
<keyword evidence="7" id="KW-1185">Reference proteome</keyword>
<keyword evidence="3" id="KW-0378">Hydrolase</keyword>
<organism evidence="6 7">
    <name type="scientific">Roseateles koreensis</name>
    <dbReference type="NCBI Taxonomy" id="2987526"/>
    <lineage>
        <taxon>Bacteria</taxon>
        <taxon>Pseudomonadati</taxon>
        <taxon>Pseudomonadota</taxon>
        <taxon>Betaproteobacteria</taxon>
        <taxon>Burkholderiales</taxon>
        <taxon>Sphaerotilaceae</taxon>
        <taxon>Roseateles</taxon>
    </lineage>
</organism>
<evidence type="ECO:0000256" key="2">
    <source>
        <dbReference type="ARBA" id="ARBA00022737"/>
    </source>
</evidence>
<protein>
    <recommendedName>
        <fullName evidence="5">PLD phosphodiesterase domain-containing protein</fullName>
    </recommendedName>
</protein>
<dbReference type="InterPro" id="IPR001736">
    <property type="entry name" value="PLipase_D/transphosphatidylase"/>
</dbReference>